<evidence type="ECO:0000313" key="6">
    <source>
        <dbReference type="Proteomes" id="UP000002508"/>
    </source>
</evidence>
<dbReference type="OrthoDB" id="9806939at2"/>
<dbReference type="EMBL" id="CP001337">
    <property type="protein sequence ID" value="ACL23714.1"/>
    <property type="molecule type" value="Genomic_DNA"/>
</dbReference>
<sequence length="521" mass="55814">MEWLAKRVVTGGLMIGLVAGISGCSIGSLVGAPTPEPWTPPTPEPTATVVVLEPTATPPAQRTVTVAIGTFTDRREVSGQVTPILERDLAFRESGILRNLYVEVGTQVTSGQLLAEIDLGTLEDQLRRARINAEQDRLAIEQTIARAQIDVRSAEVALATAKDRLAELTAPASAAEIAEARAALQRAEAALARTRNDASAVKTRAERALADRVAELQQVQAAYGQARARLEVENTLEVQALVNQLATQLRAAESSVALAQIELDTARGNEIAAVQAAEADVELARAKLDRLLSGPDQFEVAAAERAVQQAQIQLDAARQRTIPDPSLVKSLAASELVIKEIERQIENRRIYAPFDGTITAIESLVGFPVQAEAPVLRLMDNSGLQITVSALSSADLERIVNGSQVSITFTRYPGRTFTGIVHKPTTKVDRLSSPELHISFNTGNLPVVIGDPALVTIDFGQRDGVRWLPLEAIRRDGGAYVLVPDANGPRRVEVQIGIITDGKVEIVSGLEAGDRVLLPSN</sequence>
<dbReference type="AlphaFoldDB" id="B8G5K3"/>
<dbReference type="PANTHER" id="PTHR32347">
    <property type="entry name" value="EFFLUX SYSTEM COMPONENT YKNX-RELATED"/>
    <property type="match status" value="1"/>
</dbReference>
<keyword evidence="2 3" id="KW-0175">Coiled coil</keyword>
<dbReference type="HOGENOM" id="CLU_038361_0_0_0"/>
<evidence type="ECO:0000259" key="4">
    <source>
        <dbReference type="Pfam" id="PF25967"/>
    </source>
</evidence>
<name>B8G5K3_CHLAD</name>
<keyword evidence="6" id="KW-1185">Reference proteome</keyword>
<dbReference type="Gene3D" id="2.40.30.170">
    <property type="match status" value="1"/>
</dbReference>
<feature type="coiled-coil region" evidence="3">
    <location>
        <begin position="144"/>
        <end position="204"/>
    </location>
</feature>
<reference evidence="5" key="1">
    <citation type="submission" date="2008-12" db="EMBL/GenBank/DDBJ databases">
        <title>Complete sequence of Chloroflexus aggregans DSM 9485.</title>
        <authorList>
            <consortium name="US DOE Joint Genome Institute"/>
            <person name="Lucas S."/>
            <person name="Copeland A."/>
            <person name="Lapidus A."/>
            <person name="Glavina del Rio T."/>
            <person name="Dalin E."/>
            <person name="Tice H."/>
            <person name="Pitluck S."/>
            <person name="Foster B."/>
            <person name="Larimer F."/>
            <person name="Land M."/>
            <person name="Hauser L."/>
            <person name="Kyrpides N."/>
            <person name="Mikhailova N."/>
            <person name="Bryant D."/>
            <person name="Richardson P."/>
        </authorList>
    </citation>
    <scope>NUCLEOTIDE SEQUENCE</scope>
    <source>
        <strain evidence="5">DSM 9485</strain>
    </source>
</reference>
<dbReference type="Proteomes" id="UP000002508">
    <property type="component" value="Chromosome"/>
</dbReference>
<gene>
    <name evidence="5" type="ordered locus">Cagg_0790</name>
</gene>
<feature type="coiled-coil region" evidence="3">
    <location>
        <begin position="242"/>
        <end position="320"/>
    </location>
</feature>
<dbReference type="Gene3D" id="2.40.420.20">
    <property type="match status" value="1"/>
</dbReference>
<accession>B8G5K3</accession>
<evidence type="ECO:0000256" key="1">
    <source>
        <dbReference type="ARBA" id="ARBA00004196"/>
    </source>
</evidence>
<proteinExistence type="predicted"/>
<dbReference type="Pfam" id="PF25967">
    <property type="entry name" value="RND-MFP_C"/>
    <property type="match status" value="1"/>
</dbReference>
<dbReference type="Gene3D" id="1.10.287.470">
    <property type="entry name" value="Helix hairpin bin"/>
    <property type="match status" value="1"/>
</dbReference>
<dbReference type="PROSITE" id="PS51257">
    <property type="entry name" value="PROKAR_LIPOPROTEIN"/>
    <property type="match status" value="1"/>
</dbReference>
<dbReference type="KEGG" id="cag:Cagg_0790"/>
<dbReference type="InterPro" id="IPR050465">
    <property type="entry name" value="UPF0194_transport"/>
</dbReference>
<evidence type="ECO:0000313" key="5">
    <source>
        <dbReference type="EMBL" id="ACL23714.1"/>
    </source>
</evidence>
<comment type="subcellular location">
    <subcellularLocation>
        <location evidence="1">Cell envelope</location>
    </subcellularLocation>
</comment>
<dbReference type="RefSeq" id="WP_012616080.1">
    <property type="nucleotide sequence ID" value="NC_011831.1"/>
</dbReference>
<dbReference type="PANTHER" id="PTHR32347:SF23">
    <property type="entry name" value="BLL5650 PROTEIN"/>
    <property type="match status" value="1"/>
</dbReference>
<dbReference type="eggNOG" id="COG0845">
    <property type="taxonomic scope" value="Bacteria"/>
</dbReference>
<protein>
    <submittedName>
        <fullName evidence="5">Efflux transporter, RND family, MFP subunit</fullName>
    </submittedName>
</protein>
<evidence type="ECO:0000256" key="2">
    <source>
        <dbReference type="ARBA" id="ARBA00023054"/>
    </source>
</evidence>
<dbReference type="GO" id="GO:0030313">
    <property type="term" value="C:cell envelope"/>
    <property type="evidence" value="ECO:0007669"/>
    <property type="project" value="UniProtKB-SubCell"/>
</dbReference>
<dbReference type="SUPFAM" id="SSF111369">
    <property type="entry name" value="HlyD-like secretion proteins"/>
    <property type="match status" value="1"/>
</dbReference>
<dbReference type="InterPro" id="IPR058627">
    <property type="entry name" value="MdtA-like_C"/>
</dbReference>
<dbReference type="Gene3D" id="2.40.50.100">
    <property type="match status" value="1"/>
</dbReference>
<evidence type="ECO:0000256" key="3">
    <source>
        <dbReference type="SAM" id="Coils"/>
    </source>
</evidence>
<organism evidence="5 6">
    <name type="scientific">Chloroflexus aggregans (strain MD-66 / DSM 9485)</name>
    <dbReference type="NCBI Taxonomy" id="326427"/>
    <lineage>
        <taxon>Bacteria</taxon>
        <taxon>Bacillati</taxon>
        <taxon>Chloroflexota</taxon>
        <taxon>Chloroflexia</taxon>
        <taxon>Chloroflexales</taxon>
        <taxon>Chloroflexineae</taxon>
        <taxon>Chloroflexaceae</taxon>
        <taxon>Chloroflexus</taxon>
    </lineage>
</organism>
<dbReference type="STRING" id="326427.Cagg_0790"/>
<feature type="domain" description="Multidrug resistance protein MdtA-like C-terminal permuted SH3" evidence="4">
    <location>
        <begin position="469"/>
        <end position="517"/>
    </location>
</feature>